<dbReference type="Gene3D" id="1.20.120.1760">
    <property type="match status" value="1"/>
</dbReference>
<dbReference type="PROSITE" id="PS00379">
    <property type="entry name" value="CDP_ALCOHOL_P_TRANSF"/>
    <property type="match status" value="1"/>
</dbReference>
<organism evidence="14 15">
    <name type="scientific">Actinomyces weissii</name>
    <dbReference type="NCBI Taxonomy" id="675090"/>
    <lineage>
        <taxon>Bacteria</taxon>
        <taxon>Bacillati</taxon>
        <taxon>Actinomycetota</taxon>
        <taxon>Actinomycetes</taxon>
        <taxon>Actinomycetales</taxon>
        <taxon>Actinomycetaceae</taxon>
        <taxon>Actinomyces</taxon>
    </lineage>
</organism>
<dbReference type="PANTHER" id="PTHR14269:SF52">
    <property type="entry name" value="PHOSPHATIDYLGLYCEROPHOSPHATE SYNTHASE-RELATED"/>
    <property type="match status" value="1"/>
</dbReference>
<dbReference type="PANTHER" id="PTHR14269">
    <property type="entry name" value="CDP-DIACYLGLYCEROL--GLYCEROL-3-PHOSPHATE 3-PHOSPHATIDYLTRANSFERASE-RELATED"/>
    <property type="match status" value="1"/>
</dbReference>
<evidence type="ECO:0000256" key="5">
    <source>
        <dbReference type="ARBA" id="ARBA00022692"/>
    </source>
</evidence>
<evidence type="ECO:0000256" key="8">
    <source>
        <dbReference type="ARBA" id="ARBA00023136"/>
    </source>
</evidence>
<dbReference type="GO" id="GO:0016020">
    <property type="term" value="C:membrane"/>
    <property type="evidence" value="ECO:0007669"/>
    <property type="project" value="UniProtKB-SubCell"/>
</dbReference>
<feature type="transmembrane region" description="Helical" evidence="13">
    <location>
        <begin position="148"/>
        <end position="166"/>
    </location>
</feature>
<dbReference type="InterPro" id="IPR050324">
    <property type="entry name" value="CDP-alcohol_PTase-I"/>
</dbReference>
<keyword evidence="4 12" id="KW-0808">Transferase</keyword>
<keyword evidence="6 13" id="KW-1133">Transmembrane helix</keyword>
<dbReference type="EC" id="2.7.8.5" evidence="11"/>
<dbReference type="GO" id="GO:0008444">
    <property type="term" value="F:CDP-diacylglycerol-glycerol-3-phosphate 3-phosphatidyltransferase activity"/>
    <property type="evidence" value="ECO:0007669"/>
    <property type="project" value="UniProtKB-UniRule"/>
</dbReference>
<keyword evidence="5 13" id="KW-0812">Transmembrane</keyword>
<dbReference type="Pfam" id="PF01066">
    <property type="entry name" value="CDP-OH_P_transf"/>
    <property type="match status" value="1"/>
</dbReference>
<dbReference type="InterPro" id="IPR048254">
    <property type="entry name" value="CDP_ALCOHOL_P_TRANSF_CS"/>
</dbReference>
<evidence type="ECO:0000256" key="9">
    <source>
        <dbReference type="ARBA" id="ARBA00023209"/>
    </source>
</evidence>
<dbReference type="EMBL" id="CP066802">
    <property type="protein sequence ID" value="QQM68003.1"/>
    <property type="molecule type" value="Genomic_DNA"/>
</dbReference>
<evidence type="ECO:0000256" key="3">
    <source>
        <dbReference type="ARBA" id="ARBA00022516"/>
    </source>
</evidence>
<evidence type="ECO:0000256" key="13">
    <source>
        <dbReference type="SAM" id="Phobius"/>
    </source>
</evidence>
<evidence type="ECO:0000256" key="2">
    <source>
        <dbReference type="ARBA" id="ARBA00010441"/>
    </source>
</evidence>
<evidence type="ECO:0000256" key="11">
    <source>
        <dbReference type="NCBIfam" id="TIGR00560"/>
    </source>
</evidence>
<dbReference type="InterPro" id="IPR043130">
    <property type="entry name" value="CDP-OH_PTrfase_TM_dom"/>
</dbReference>
<dbReference type="AlphaFoldDB" id="A0A7T7MAV4"/>
<proteinExistence type="inferred from homology"/>
<keyword evidence="3" id="KW-0444">Lipid biosynthesis</keyword>
<comment type="subcellular location">
    <subcellularLocation>
        <location evidence="1">Membrane</location>
        <topology evidence="1">Multi-pass membrane protein</topology>
    </subcellularLocation>
</comment>
<dbReference type="RefSeq" id="WP_200277401.1">
    <property type="nucleotide sequence ID" value="NZ_CP066802.1"/>
</dbReference>
<dbReference type="InterPro" id="IPR000462">
    <property type="entry name" value="CDP-OH_P_trans"/>
</dbReference>
<evidence type="ECO:0000256" key="1">
    <source>
        <dbReference type="ARBA" id="ARBA00004141"/>
    </source>
</evidence>
<dbReference type="Proteomes" id="UP000595895">
    <property type="component" value="Chromosome"/>
</dbReference>
<protein>
    <recommendedName>
        <fullName evidence="11">CDP-diacylglycerol--glycerol-3-phosphate 3-phosphatidyltransferase</fullName>
        <ecNumber evidence="11">2.7.8.5</ecNumber>
    </recommendedName>
</protein>
<keyword evidence="10" id="KW-1208">Phospholipid metabolism</keyword>
<dbReference type="NCBIfam" id="TIGR00560">
    <property type="entry name" value="pgsA"/>
    <property type="match status" value="1"/>
</dbReference>
<evidence type="ECO:0000313" key="14">
    <source>
        <dbReference type="EMBL" id="QQM68003.1"/>
    </source>
</evidence>
<comment type="similarity">
    <text evidence="2 12">Belongs to the CDP-alcohol phosphatidyltransferase class-I family.</text>
</comment>
<keyword evidence="15" id="KW-1185">Reference proteome</keyword>
<gene>
    <name evidence="14" type="primary">pgsA</name>
    <name evidence="14" type="ORF">JG540_03910</name>
</gene>
<dbReference type="PIRSF" id="PIRSF000847">
    <property type="entry name" value="Phos_ph_gly_syn"/>
    <property type="match status" value="1"/>
</dbReference>
<sequence>MSQQPRTTAAPEAARRVPLLNVANALTVVRLALVPVFVWLMLQPGEWLRLAAAVVFVVAAFTDQLDGYLARSWDLVTNFGKIADPIADKALTLTAFLLLSVSGILWWLVTVVILVRELGITVLRFVMLRRNVVMPASAGGKLKTTLQMLGLVCLLTPWGLLLPGMAQVLRGVGYVAVGASLLVTVVTGVDYVLKAVRLARQNAS</sequence>
<evidence type="ECO:0000256" key="6">
    <source>
        <dbReference type="ARBA" id="ARBA00022989"/>
    </source>
</evidence>
<dbReference type="GO" id="GO:0046474">
    <property type="term" value="P:glycerophospholipid biosynthetic process"/>
    <property type="evidence" value="ECO:0007669"/>
    <property type="project" value="TreeGrafter"/>
</dbReference>
<keyword evidence="9" id="KW-0594">Phospholipid biosynthesis</keyword>
<evidence type="ECO:0000256" key="12">
    <source>
        <dbReference type="RuleBase" id="RU003750"/>
    </source>
</evidence>
<dbReference type="UniPathway" id="UPA00085"/>
<feature type="transmembrane region" description="Helical" evidence="13">
    <location>
        <begin position="20"/>
        <end position="40"/>
    </location>
</feature>
<feature type="transmembrane region" description="Helical" evidence="13">
    <location>
        <begin position="172"/>
        <end position="193"/>
    </location>
</feature>
<name>A0A7T7MAV4_9ACTO</name>
<keyword evidence="7" id="KW-0443">Lipid metabolism</keyword>
<feature type="transmembrane region" description="Helical" evidence="13">
    <location>
        <begin position="104"/>
        <end position="127"/>
    </location>
</feature>
<evidence type="ECO:0000313" key="15">
    <source>
        <dbReference type="Proteomes" id="UP000595895"/>
    </source>
</evidence>
<evidence type="ECO:0000256" key="10">
    <source>
        <dbReference type="ARBA" id="ARBA00023264"/>
    </source>
</evidence>
<evidence type="ECO:0000256" key="4">
    <source>
        <dbReference type="ARBA" id="ARBA00022679"/>
    </source>
</evidence>
<dbReference type="InterPro" id="IPR004570">
    <property type="entry name" value="Phosphatidylglycerol_P_synth"/>
</dbReference>
<accession>A0A7T7MAV4</accession>
<evidence type="ECO:0000256" key="7">
    <source>
        <dbReference type="ARBA" id="ARBA00023098"/>
    </source>
</evidence>
<dbReference type="KEGG" id="awe:JG540_03910"/>
<keyword evidence="8 13" id="KW-0472">Membrane</keyword>
<reference evidence="14 15" key="1">
    <citation type="submission" date="2020-12" db="EMBL/GenBank/DDBJ databases">
        <authorList>
            <person name="Zhou J."/>
        </authorList>
    </citation>
    <scope>NUCLEOTIDE SEQUENCE [LARGE SCALE GENOMIC DNA]</scope>
    <source>
        <strain evidence="14 15">CCUG 61299</strain>
    </source>
</reference>